<comment type="caution">
    <text evidence="1">The sequence shown here is derived from an EMBL/GenBank/DDBJ whole genome shotgun (WGS) entry which is preliminary data.</text>
</comment>
<dbReference type="Proteomes" id="UP000499080">
    <property type="component" value="Unassembled WGS sequence"/>
</dbReference>
<gene>
    <name evidence="1" type="ORF">AVEN_110844_1</name>
</gene>
<dbReference type="EMBL" id="BGPR01008650">
    <property type="protein sequence ID" value="GBN35151.1"/>
    <property type="molecule type" value="Genomic_DNA"/>
</dbReference>
<evidence type="ECO:0000313" key="2">
    <source>
        <dbReference type="Proteomes" id="UP000499080"/>
    </source>
</evidence>
<sequence>MEEELAEQTARRNRVETLLAEVKEISDHYQSKLEVYDRIMTWCTDLMDDLMLIDFEALEISQYRRPVHEKRSSIETCWRRIEVCYGNITRDAGWVQRNVDSIQPDMVELWWLMTEDVQKRLLLIKDYFIQFFELYVEFKELVHSYSEKFKDDPHFIFEKYRHFQ</sequence>
<name>A0A4Y2N727_ARAVE</name>
<organism evidence="1 2">
    <name type="scientific">Araneus ventricosus</name>
    <name type="common">Orbweaver spider</name>
    <name type="synonym">Epeira ventricosa</name>
    <dbReference type="NCBI Taxonomy" id="182803"/>
    <lineage>
        <taxon>Eukaryota</taxon>
        <taxon>Metazoa</taxon>
        <taxon>Ecdysozoa</taxon>
        <taxon>Arthropoda</taxon>
        <taxon>Chelicerata</taxon>
        <taxon>Arachnida</taxon>
        <taxon>Araneae</taxon>
        <taxon>Araneomorphae</taxon>
        <taxon>Entelegynae</taxon>
        <taxon>Araneoidea</taxon>
        <taxon>Araneidae</taxon>
        <taxon>Araneus</taxon>
    </lineage>
</organism>
<proteinExistence type="predicted"/>
<keyword evidence="2" id="KW-1185">Reference proteome</keyword>
<reference evidence="1 2" key="1">
    <citation type="journal article" date="2019" name="Sci. Rep.">
        <title>Orb-weaving spider Araneus ventricosus genome elucidates the spidroin gene catalogue.</title>
        <authorList>
            <person name="Kono N."/>
            <person name="Nakamura H."/>
            <person name="Ohtoshi R."/>
            <person name="Moran D.A.P."/>
            <person name="Shinohara A."/>
            <person name="Yoshida Y."/>
            <person name="Fujiwara M."/>
            <person name="Mori M."/>
            <person name="Tomita M."/>
            <person name="Arakawa K."/>
        </authorList>
    </citation>
    <scope>NUCLEOTIDE SEQUENCE [LARGE SCALE GENOMIC DNA]</scope>
</reference>
<accession>A0A4Y2N727</accession>
<protein>
    <submittedName>
        <fullName evidence="1">Uncharacterized protein</fullName>
    </submittedName>
</protein>
<dbReference type="AlphaFoldDB" id="A0A4Y2N727"/>
<evidence type="ECO:0000313" key="1">
    <source>
        <dbReference type="EMBL" id="GBN35151.1"/>
    </source>
</evidence>